<dbReference type="RefSeq" id="WP_277856631.1">
    <property type="nucleotide sequence ID" value="NZ_CP120942.1"/>
</dbReference>
<name>A0AAJ6CPL4_AERCA</name>
<accession>A0AAJ6CPL4</accession>
<organism evidence="1 2">
    <name type="scientific">Aeromonas caviae</name>
    <name type="common">Aeromonas punctata</name>
    <dbReference type="NCBI Taxonomy" id="648"/>
    <lineage>
        <taxon>Bacteria</taxon>
        <taxon>Pseudomonadati</taxon>
        <taxon>Pseudomonadota</taxon>
        <taxon>Gammaproteobacteria</taxon>
        <taxon>Aeromonadales</taxon>
        <taxon>Aeromonadaceae</taxon>
        <taxon>Aeromonas</taxon>
    </lineage>
</organism>
<gene>
    <name evidence="1" type="ORF">P5S46_03410</name>
</gene>
<protein>
    <submittedName>
        <fullName evidence="1">Uncharacterized protein</fullName>
    </submittedName>
</protein>
<proteinExistence type="predicted"/>
<evidence type="ECO:0000313" key="1">
    <source>
        <dbReference type="EMBL" id="WFF98663.1"/>
    </source>
</evidence>
<reference evidence="1" key="1">
    <citation type="submission" date="2023-03" db="EMBL/GenBank/DDBJ databases">
        <title>Aeromonas caviae strain AC1520.</title>
        <authorList>
            <person name="Xie T."/>
            <person name="Zhang Q."/>
            <person name="Deng J."/>
            <person name="Li X."/>
        </authorList>
    </citation>
    <scope>NUCLEOTIDE SEQUENCE</scope>
    <source>
        <strain evidence="1">AC1520</strain>
    </source>
</reference>
<dbReference type="EMBL" id="CP120942">
    <property type="protein sequence ID" value="WFF98663.1"/>
    <property type="molecule type" value="Genomic_DNA"/>
</dbReference>
<sequence length="291" mass="33777">MINYYSHQMEDIQSMYSDACIWFDSLGFSYAKTRYGIYKNIFSEFLRRCDERDFSGNIEEFKKKFDNAYLEVHEAIRIYHGLKSHETTEFLAQLKKVLSGQEFRAQSEDDKARDFLFELSVATRFINAGYKVDLKGDCDVVVELDDQQTLFVECKRVTSQKKLEKNIKKANTQLKNRLRKTGKPNAIGLVAIDITDLLPKIEKLPVNSNSEATNIHRAVSHNYLMENIHSIISSKIDSCLGVMCTSSMMNYFSIESQLHGFQYSRHTDHIPYNYSQKYEALSQKLSNQDIM</sequence>
<dbReference type="AlphaFoldDB" id="A0AAJ6CPL4"/>
<evidence type="ECO:0000313" key="2">
    <source>
        <dbReference type="Proteomes" id="UP001218423"/>
    </source>
</evidence>
<dbReference type="Proteomes" id="UP001218423">
    <property type="component" value="Chromosome"/>
</dbReference>